<dbReference type="EMBL" id="QUSY01002659">
    <property type="protein sequence ID" value="RHY20366.1"/>
    <property type="molecule type" value="Genomic_DNA"/>
</dbReference>
<comment type="caution">
    <text evidence="1">The sequence shown here is derived from an EMBL/GenBank/DDBJ whole genome shotgun (WGS) entry which is preliminary data.</text>
</comment>
<dbReference type="Proteomes" id="UP000285060">
    <property type="component" value="Unassembled WGS sequence"/>
</dbReference>
<feature type="non-terminal residue" evidence="1">
    <location>
        <position position="1"/>
    </location>
</feature>
<reference evidence="1 2" key="1">
    <citation type="submission" date="2018-08" db="EMBL/GenBank/DDBJ databases">
        <title>Aphanomyces genome sequencing and annotation.</title>
        <authorList>
            <person name="Minardi D."/>
            <person name="Oidtmann B."/>
            <person name="Van Der Giezen M."/>
            <person name="Studholme D.J."/>
        </authorList>
    </citation>
    <scope>NUCLEOTIDE SEQUENCE [LARGE SCALE GENOMIC DNA]</scope>
    <source>
        <strain evidence="1 2">NJM0002</strain>
    </source>
</reference>
<dbReference type="Gene3D" id="1.25.40.10">
    <property type="entry name" value="Tetratricopeptide repeat domain"/>
    <property type="match status" value="1"/>
</dbReference>
<proteinExistence type="predicted"/>
<sequence>DLLASNPQRNYELAFNWERALQWWPQAAWKDALRLSSKSEHARLAALLQQSGPSNHYYLLRRHPELAVDVLKLVVNSTDAFAYVNPLHRDMDIIKVADLHAAFDNWPFATEQRIPIDVWRRIFNMFIHASFEAPEAPTEITSGDEGDAGVRFRVVQDVALQFMAHVEARPIRISEGIAASVIRAAVHHGEADTALTCYDWFRQRQVPLCNIAVGHLMQLLRPGQHHASMQRFQQIYDETVAARGVSSLHALAGLNSTRVDFPLAQALGHLMHRSGIVANRGSLVALLRASDDKLAVLQVNNAAEAIARTVPRKHKHVNVEVDTLSYAAHVAIVDLIKSGDVRTASDVRDAVLASSSGPAAFSPALVRSQRACTEVIYLFLQWQTMVLSLMHHKGSFDFAIDWMRVAEAHVQSTHVPLFADYVFSTWFTLAMKHRKLVANTDDAPFVLAQWRRQLPTSIRQDDVKRFDLAITTCCHANDIATATDLWHDMVAAFGAPSANAASAMLQAMDRLNKDFEPFFYSELYSGEVNSRHMPPMSVLQAALFAASHRKKHKMVRDVIDLLMKIPPSQWNAAVYRNALYCCAESSVGELVEIGLELIEWFITERLAASHATPFTSLINTRRLPFDPDEYSLFDSLRIAKQSPPDDQYAILHAYSERNRWPNLMAYTMMMEAHLQAKAPSSYGNMVVDMMAAQQIPMDLKFATVYALLLLQNHNHVKLLDLIRTMVHDANVPPDEYFFHALLTTVADQSDIDGCFELVASITSIGHFEGVLERVCNVVVQMECEGFAISSTALVKVIDAVRSNREMEKVVSIVAQLVGGGKREIVSSALICVNLGGAGPRTIPFDATVFAALWTQLARFQCANKVSLKYLHQHAAAHGFDRPVALP</sequence>
<evidence type="ECO:0000313" key="2">
    <source>
        <dbReference type="Proteomes" id="UP000285060"/>
    </source>
</evidence>
<name>A0A418AH74_9STRA</name>
<dbReference type="VEuPathDB" id="FungiDB:H310_09490"/>
<evidence type="ECO:0000313" key="1">
    <source>
        <dbReference type="EMBL" id="RHY20366.1"/>
    </source>
</evidence>
<dbReference type="InterPro" id="IPR011990">
    <property type="entry name" value="TPR-like_helical_dom_sf"/>
</dbReference>
<accession>A0A418AH74</accession>
<evidence type="ECO:0008006" key="3">
    <source>
        <dbReference type="Google" id="ProtNLM"/>
    </source>
</evidence>
<keyword evidence="2" id="KW-1185">Reference proteome</keyword>
<gene>
    <name evidence="1" type="ORF">DYB32_010041</name>
</gene>
<dbReference type="AlphaFoldDB" id="A0A418AH74"/>
<organism evidence="1 2">
    <name type="scientific">Aphanomyces invadans</name>
    <dbReference type="NCBI Taxonomy" id="157072"/>
    <lineage>
        <taxon>Eukaryota</taxon>
        <taxon>Sar</taxon>
        <taxon>Stramenopiles</taxon>
        <taxon>Oomycota</taxon>
        <taxon>Saprolegniomycetes</taxon>
        <taxon>Saprolegniales</taxon>
        <taxon>Verrucalvaceae</taxon>
        <taxon>Aphanomyces</taxon>
    </lineage>
</organism>
<protein>
    <recommendedName>
        <fullName evidence="3">Pentacotripeptide-repeat region of PRORP domain-containing protein</fullName>
    </recommendedName>
</protein>